<feature type="transmembrane region" description="Helical" evidence="5">
    <location>
        <begin position="229"/>
        <end position="245"/>
    </location>
</feature>
<dbReference type="AlphaFoldDB" id="A0A3B0TNC6"/>
<organism evidence="6">
    <name type="scientific">hydrothermal vent metagenome</name>
    <dbReference type="NCBI Taxonomy" id="652676"/>
    <lineage>
        <taxon>unclassified sequences</taxon>
        <taxon>metagenomes</taxon>
        <taxon>ecological metagenomes</taxon>
    </lineage>
</organism>
<dbReference type="NCBIfam" id="TIGR00945">
    <property type="entry name" value="tatC"/>
    <property type="match status" value="1"/>
</dbReference>
<keyword evidence="4 5" id="KW-0472">Membrane</keyword>
<feature type="transmembrane region" description="Helical" evidence="5">
    <location>
        <begin position="147"/>
        <end position="171"/>
    </location>
</feature>
<gene>
    <name evidence="6" type="ORF">MNBD_BACTEROID01-315</name>
</gene>
<dbReference type="HAMAP" id="MF_00902">
    <property type="entry name" value="TatC"/>
    <property type="match status" value="1"/>
</dbReference>
<keyword evidence="3 5" id="KW-1133">Transmembrane helix</keyword>
<protein>
    <submittedName>
        <fullName evidence="6">Twin-arginine translocation protein TatC</fullName>
    </submittedName>
</protein>
<name>A0A3B0TNC6_9ZZZZ</name>
<dbReference type="PANTHER" id="PTHR30371:SF0">
    <property type="entry name" value="SEC-INDEPENDENT PROTEIN TRANSLOCASE PROTEIN TATC, CHLOROPLASTIC-RELATED"/>
    <property type="match status" value="1"/>
</dbReference>
<dbReference type="GO" id="GO:0065002">
    <property type="term" value="P:intracellular protein transmembrane transport"/>
    <property type="evidence" value="ECO:0007669"/>
    <property type="project" value="TreeGrafter"/>
</dbReference>
<proteinExistence type="inferred from homology"/>
<evidence type="ECO:0000256" key="2">
    <source>
        <dbReference type="ARBA" id="ARBA00022692"/>
    </source>
</evidence>
<dbReference type="GO" id="GO:0009977">
    <property type="term" value="F:proton motive force dependent protein transmembrane transporter activity"/>
    <property type="evidence" value="ECO:0007669"/>
    <property type="project" value="TreeGrafter"/>
</dbReference>
<feature type="transmembrane region" description="Helical" evidence="5">
    <location>
        <begin position="107"/>
        <end position="126"/>
    </location>
</feature>
<accession>A0A3B0TNC6</accession>
<evidence type="ECO:0000313" key="6">
    <source>
        <dbReference type="EMBL" id="VAW20175.1"/>
    </source>
</evidence>
<evidence type="ECO:0000256" key="4">
    <source>
        <dbReference type="ARBA" id="ARBA00023136"/>
    </source>
</evidence>
<feature type="transmembrane region" description="Helical" evidence="5">
    <location>
        <begin position="39"/>
        <end position="61"/>
    </location>
</feature>
<dbReference type="EMBL" id="UOEP01000114">
    <property type="protein sequence ID" value="VAW20175.1"/>
    <property type="molecule type" value="Genomic_DNA"/>
</dbReference>
<reference evidence="6" key="1">
    <citation type="submission" date="2018-06" db="EMBL/GenBank/DDBJ databases">
        <authorList>
            <person name="Zhirakovskaya E."/>
        </authorList>
    </citation>
    <scope>NUCLEOTIDE SEQUENCE</scope>
</reference>
<dbReference type="PANTHER" id="PTHR30371">
    <property type="entry name" value="SEC-INDEPENDENT PROTEIN TRANSLOCASE PROTEIN TATC"/>
    <property type="match status" value="1"/>
</dbReference>
<feature type="transmembrane region" description="Helical" evidence="5">
    <location>
        <begin position="191"/>
        <end position="217"/>
    </location>
</feature>
<keyword evidence="2 5" id="KW-0812">Transmembrane</keyword>
<dbReference type="Pfam" id="PF00902">
    <property type="entry name" value="TatC"/>
    <property type="match status" value="1"/>
</dbReference>
<evidence type="ECO:0000256" key="1">
    <source>
        <dbReference type="ARBA" id="ARBA00004141"/>
    </source>
</evidence>
<dbReference type="PRINTS" id="PR01840">
    <property type="entry name" value="TATCFAMILY"/>
</dbReference>
<comment type="subcellular location">
    <subcellularLocation>
        <location evidence="1">Membrane</location>
        <topology evidence="1">Multi-pass membrane protein</topology>
    </subcellularLocation>
</comment>
<sequence length="285" mass="32391">MSEDINREEKTIKKRNPNQREMSFLEHLEELRWHIIRSAIVIVVFAIVAFIMKDFIFNVVLLNPKTPDFWTNRMFAKLGDLIGSESIKINQHDLELISIKMAGQFSAHIWTSIVAGMIVASPVVFYEFWKFISPALYDKEKKAASGAVFYTTSLFIIGILFGYFLIVPLSVHFLGSYNVSSEVGNKINLTSYIGTVTTISLASGIVFLLPVFVYFLSKVGLLTPESMKKYRKHAYVVLLLLSAIITPPDIFSQILVCLPLVFLYEIGIIISRRVVKKLDKQLDEI</sequence>
<evidence type="ECO:0000256" key="5">
    <source>
        <dbReference type="SAM" id="Phobius"/>
    </source>
</evidence>
<evidence type="ECO:0000256" key="3">
    <source>
        <dbReference type="ARBA" id="ARBA00022989"/>
    </source>
</evidence>
<dbReference type="GO" id="GO:0043953">
    <property type="term" value="P:protein transport by the Tat complex"/>
    <property type="evidence" value="ECO:0007669"/>
    <property type="project" value="TreeGrafter"/>
</dbReference>
<dbReference type="GO" id="GO:0033281">
    <property type="term" value="C:TAT protein transport complex"/>
    <property type="evidence" value="ECO:0007669"/>
    <property type="project" value="TreeGrafter"/>
</dbReference>
<dbReference type="InterPro" id="IPR002033">
    <property type="entry name" value="TatC"/>
</dbReference>